<dbReference type="Proteomes" id="UP000046392">
    <property type="component" value="Unplaced"/>
</dbReference>
<evidence type="ECO:0000313" key="1">
    <source>
        <dbReference type="Proteomes" id="UP000046392"/>
    </source>
</evidence>
<evidence type="ECO:0000313" key="2">
    <source>
        <dbReference type="WBParaSite" id="SPAL_0000138800.1"/>
    </source>
</evidence>
<accession>A0A0N5B5P2</accession>
<keyword evidence="1" id="KW-1185">Reference proteome</keyword>
<name>A0A0N5B5P2_STREA</name>
<dbReference type="WBParaSite" id="SPAL_0000138800.1">
    <property type="protein sequence ID" value="SPAL_0000138800.1"/>
    <property type="gene ID" value="SPAL_0000138800"/>
</dbReference>
<protein>
    <submittedName>
        <fullName evidence="2">Arrestin_C domain-containing protein</fullName>
    </submittedName>
</protein>
<proteinExistence type="predicted"/>
<dbReference type="AlphaFoldDB" id="A0A0N5B5P2"/>
<dbReference type="STRING" id="174720.A0A0N5B5P2"/>
<reference evidence="2" key="1">
    <citation type="submission" date="2017-02" db="UniProtKB">
        <authorList>
            <consortium name="WormBaseParasite"/>
        </authorList>
    </citation>
    <scope>IDENTIFICATION</scope>
</reference>
<sequence>MKNTSEKSIKGDTHVKSPYLTRENPCLQFSSVIELPYPKGSHIWITVLFQNYNDRKKFHIQIPTVKLEPMKSDEILELQSGDCTDNNSTHKE</sequence>
<organism evidence="1 2">
    <name type="scientific">Strongyloides papillosus</name>
    <name type="common">Intestinal threadworm</name>
    <dbReference type="NCBI Taxonomy" id="174720"/>
    <lineage>
        <taxon>Eukaryota</taxon>
        <taxon>Metazoa</taxon>
        <taxon>Ecdysozoa</taxon>
        <taxon>Nematoda</taxon>
        <taxon>Chromadorea</taxon>
        <taxon>Rhabditida</taxon>
        <taxon>Tylenchina</taxon>
        <taxon>Panagrolaimomorpha</taxon>
        <taxon>Strongyloidoidea</taxon>
        <taxon>Strongyloididae</taxon>
        <taxon>Strongyloides</taxon>
    </lineage>
</organism>